<dbReference type="SMART" id="SM00364">
    <property type="entry name" value="LRR_BAC"/>
    <property type="match status" value="5"/>
</dbReference>
<sequence>MISFKNALAALLTVLVTVDAKPKCKTFADNVVCSAGKSDYKLVKGLVSDNNRTTGITLRACRISGIDFESFNDLSSLTYLDLSQNKIQQLKLGVIDEPKELTHLNLSYNQLVDFPLGFFDQLTKLEVLDLEGNKLNNLELGILDTLTKLNHVDLSSNAIVGKDFSPYVFDQSPHIKFLDFSRNNMEDSPDNLLHAFESLETLNLDRCFLTEVPVFATKPNLRTMKQLILSTNQISALDNAAIFVNLDSLELLDLTANVIENINDNVFSSLITLLKVDLKNNKIKTIPDSLFRNMPKLITIDLYGNQIEEVPVNAFRGSPLKNLNLSNNKITYLPDNFCLELRNSGGKIKKFLMDPNPWQCACLNDLLKELKKFGIEYNSGKYDGSRPVCVTTNEFNCKRQKSFNEMYIDMFNEVKTAHFRNARAA</sequence>
<evidence type="ECO:0000256" key="3">
    <source>
        <dbReference type="SAM" id="SignalP"/>
    </source>
</evidence>
<dbReference type="InterPro" id="IPR001611">
    <property type="entry name" value="Leu-rich_rpt"/>
</dbReference>
<dbReference type="AlphaFoldDB" id="A0AAD8DQA2"/>
<evidence type="ECO:0000256" key="1">
    <source>
        <dbReference type="ARBA" id="ARBA00022614"/>
    </source>
</evidence>
<dbReference type="InterPro" id="IPR032675">
    <property type="entry name" value="LRR_dom_sf"/>
</dbReference>
<proteinExistence type="predicted"/>
<gene>
    <name evidence="4" type="ORF">PYW07_010134</name>
</gene>
<name>A0AAD8DQA2_MYTSE</name>
<evidence type="ECO:0000313" key="4">
    <source>
        <dbReference type="EMBL" id="KAJ8715652.1"/>
    </source>
</evidence>
<dbReference type="SMART" id="SM00369">
    <property type="entry name" value="LRR_TYP"/>
    <property type="match status" value="10"/>
</dbReference>
<dbReference type="SUPFAM" id="SSF52058">
    <property type="entry name" value="L domain-like"/>
    <property type="match status" value="1"/>
</dbReference>
<keyword evidence="1" id="KW-0433">Leucine-rich repeat</keyword>
<feature type="chain" id="PRO_5042180281" evidence="3">
    <location>
        <begin position="21"/>
        <end position="425"/>
    </location>
</feature>
<dbReference type="Gene3D" id="3.80.10.10">
    <property type="entry name" value="Ribonuclease Inhibitor"/>
    <property type="match status" value="2"/>
</dbReference>
<dbReference type="PANTHER" id="PTHR24366">
    <property type="entry name" value="IG(IMMUNOGLOBULIN) AND LRR(LEUCINE RICH REPEAT) DOMAINS"/>
    <property type="match status" value="1"/>
</dbReference>
<feature type="signal peptide" evidence="3">
    <location>
        <begin position="1"/>
        <end position="20"/>
    </location>
</feature>
<dbReference type="EMBL" id="JARGEI010000018">
    <property type="protein sequence ID" value="KAJ8715652.1"/>
    <property type="molecule type" value="Genomic_DNA"/>
</dbReference>
<keyword evidence="3" id="KW-0732">Signal</keyword>
<dbReference type="InterPro" id="IPR003591">
    <property type="entry name" value="Leu-rich_rpt_typical-subtyp"/>
</dbReference>
<keyword evidence="2" id="KW-0677">Repeat</keyword>
<dbReference type="Pfam" id="PF13855">
    <property type="entry name" value="LRR_8"/>
    <property type="match status" value="2"/>
</dbReference>
<comment type="caution">
    <text evidence="4">The sequence shown here is derived from an EMBL/GenBank/DDBJ whole genome shotgun (WGS) entry which is preliminary data.</text>
</comment>
<reference evidence="4" key="1">
    <citation type="submission" date="2023-03" db="EMBL/GenBank/DDBJ databases">
        <title>Chromosome-level genomes of two armyworms, Mythimna separata and Mythimna loreyi, provide insights into the biosynthesis and reception of sex pheromones.</title>
        <authorList>
            <person name="Zhao H."/>
        </authorList>
    </citation>
    <scope>NUCLEOTIDE SEQUENCE</scope>
    <source>
        <strain evidence="4">BeijingLab</strain>
        <tissue evidence="4">Pupa</tissue>
    </source>
</reference>
<dbReference type="Proteomes" id="UP001231518">
    <property type="component" value="Chromosome 24"/>
</dbReference>
<dbReference type="PRINTS" id="PR00019">
    <property type="entry name" value="LEURICHRPT"/>
</dbReference>
<organism evidence="4 5">
    <name type="scientific">Mythimna separata</name>
    <name type="common">Oriental armyworm</name>
    <name type="synonym">Pseudaletia separata</name>
    <dbReference type="NCBI Taxonomy" id="271217"/>
    <lineage>
        <taxon>Eukaryota</taxon>
        <taxon>Metazoa</taxon>
        <taxon>Ecdysozoa</taxon>
        <taxon>Arthropoda</taxon>
        <taxon>Hexapoda</taxon>
        <taxon>Insecta</taxon>
        <taxon>Pterygota</taxon>
        <taxon>Neoptera</taxon>
        <taxon>Endopterygota</taxon>
        <taxon>Lepidoptera</taxon>
        <taxon>Glossata</taxon>
        <taxon>Ditrysia</taxon>
        <taxon>Noctuoidea</taxon>
        <taxon>Noctuidae</taxon>
        <taxon>Noctuinae</taxon>
        <taxon>Hadenini</taxon>
        <taxon>Mythimna</taxon>
    </lineage>
</organism>
<evidence type="ECO:0000256" key="2">
    <source>
        <dbReference type="ARBA" id="ARBA00022737"/>
    </source>
</evidence>
<dbReference type="FunFam" id="3.80.10.10:FF:001164">
    <property type="entry name" value="GH01279p"/>
    <property type="match status" value="1"/>
</dbReference>
<dbReference type="PROSITE" id="PS51450">
    <property type="entry name" value="LRR"/>
    <property type="match status" value="1"/>
</dbReference>
<dbReference type="PANTHER" id="PTHR24366:SF96">
    <property type="entry name" value="LEUCINE RICH REPEAT CONTAINING 53"/>
    <property type="match status" value="1"/>
</dbReference>
<keyword evidence="5" id="KW-1185">Reference proteome</keyword>
<accession>A0AAD8DQA2</accession>
<evidence type="ECO:0000313" key="5">
    <source>
        <dbReference type="Proteomes" id="UP001231518"/>
    </source>
</evidence>
<protein>
    <submittedName>
        <fullName evidence="4">Uncharacterized protein</fullName>
    </submittedName>
</protein>